<sequence>MGHYQLDVDPDGLRQVKRSYAAAAEALGNRAANVKATPGEIGDAWQGSAASYVKADMGTVGTLLVTYQGHLETAAGALGTLAKVYDDALQTLGRLNSRRADAEADCTRELKSLGTKYEEDRDGLAEGGRRSSRWEHEELADIYSGKRSAATAERDRIFGTLDGQYEDLVEECRTATTTCATSLANATYVKVPKDIQLNLSDPRAAQAAYVAMYDAAEEALGDELILLEDLDQLDDGQKAEDLERVKEIIYNYSNHAPEDREALLAILERHQGDPEFAGMLANGVDLQQMANAMAAAQDGLWADGTTIEDSDAYNQRMIKALGPLLGLASMVQGDYKLPGDTADKWVRSVTAQGTNIIEVAPGSQIILASLLGQGGWDPGFLADVSARVIKFERDELDGAKGWDFHLGSHNVLTPDGYALDPVQALATALSRNRSAAQLVLTGGGARTLELDGDDVVVPDVLAYLLLEREWRGPNGENAVGALLTTALSEKPGDLVPAELARQLQGVVTYGEEQAAKAKAEAEKNDKPWYVDLGHLVLDLGGLIPLVGEIADLINAGWYELEGDHVNAGLSAAGAIPFAGWAATGGKLTLKGLKGVVSPELYAKLSKQLEALGDRASYNVQYLNGQELLQIEFKNADDLAAALKAPQPNTIYQSGDLIIYTDAKGVISVGGKGGMRRFMALGDHFKHLPAGTELKYGGHVFRLGDDGALELIALNRFKPIWGHGEAFNAQNWHRYKYNEVFVDGGRRLDSYEPGKWIVERKYRQYGDLADPTRLKQDIDLTVDHYAGRIVPDTPGNRANFPDEVGEPLRGDLVLEIPPQAGPLDAKYLRYAAKKDPPVIIRDTDGKIYTPDFPEGRLP</sequence>
<dbReference type="EMBL" id="QXGH01000009">
    <property type="protein sequence ID" value="RHW28801.1"/>
    <property type="molecule type" value="Genomic_DNA"/>
</dbReference>
<name>A0A417Y8E5_9ACTN</name>
<dbReference type="AlphaFoldDB" id="A0A417Y8E5"/>
<dbReference type="Gene3D" id="1.10.287.1060">
    <property type="entry name" value="ESAT-6-like"/>
    <property type="match status" value="1"/>
</dbReference>
<comment type="caution">
    <text evidence="1">The sequence shown here is derived from an EMBL/GenBank/DDBJ whole genome shotgun (WGS) entry which is preliminary data.</text>
</comment>
<gene>
    <name evidence="1" type="ORF">D0Z08_02850</name>
</gene>
<dbReference type="Proteomes" id="UP000283644">
    <property type="component" value="Unassembled WGS sequence"/>
</dbReference>
<dbReference type="Pfam" id="PF06013">
    <property type="entry name" value="WXG100"/>
    <property type="match status" value="1"/>
</dbReference>
<evidence type="ECO:0000313" key="1">
    <source>
        <dbReference type="EMBL" id="RHW28801.1"/>
    </source>
</evidence>
<keyword evidence="2" id="KW-1185">Reference proteome</keyword>
<reference evidence="1 2" key="1">
    <citation type="submission" date="2018-09" db="EMBL/GenBank/DDBJ databases">
        <title>Genome sequencing of Nocardioides immobilis CCTCC AB 2017083 for comparison to Nocardioides silvaticus.</title>
        <authorList>
            <person name="Li C."/>
            <person name="Wang G."/>
        </authorList>
    </citation>
    <scope>NUCLEOTIDE SEQUENCE [LARGE SCALE GENOMIC DNA]</scope>
    <source>
        <strain evidence="1 2">CCTCC AB 2017083</strain>
    </source>
</reference>
<organism evidence="1 2">
    <name type="scientific">Nocardioides immobilis</name>
    <dbReference type="NCBI Taxonomy" id="2049295"/>
    <lineage>
        <taxon>Bacteria</taxon>
        <taxon>Bacillati</taxon>
        <taxon>Actinomycetota</taxon>
        <taxon>Actinomycetes</taxon>
        <taxon>Propionibacteriales</taxon>
        <taxon>Nocardioidaceae</taxon>
        <taxon>Nocardioides</taxon>
    </lineage>
</organism>
<accession>A0A417Y8E5</accession>
<dbReference type="RefSeq" id="WP_118922394.1">
    <property type="nucleotide sequence ID" value="NZ_QXGH01000009.1"/>
</dbReference>
<dbReference type="InterPro" id="IPR036689">
    <property type="entry name" value="ESAT-6-like_sf"/>
</dbReference>
<dbReference type="InterPro" id="IPR010310">
    <property type="entry name" value="T7SS_ESAT-6-like"/>
</dbReference>
<dbReference type="OrthoDB" id="3917849at2"/>
<protein>
    <submittedName>
        <fullName evidence="1">WXG100 family type VII secretion target</fullName>
    </submittedName>
</protein>
<proteinExistence type="predicted"/>
<evidence type="ECO:0000313" key="2">
    <source>
        <dbReference type="Proteomes" id="UP000283644"/>
    </source>
</evidence>
<dbReference type="CDD" id="cd20745">
    <property type="entry name" value="FIX_RhsA_AHH_HNH-like"/>
    <property type="match status" value="1"/>
</dbReference>
<dbReference type="SUPFAM" id="SSF140453">
    <property type="entry name" value="EsxAB dimer-like"/>
    <property type="match status" value="1"/>
</dbReference>